<proteinExistence type="predicted"/>
<evidence type="ECO:0000313" key="1">
    <source>
        <dbReference type="EMBL" id="KAB2607397.1"/>
    </source>
</evidence>
<dbReference type="EMBL" id="SMOL01000559">
    <property type="protein sequence ID" value="KAB2607397.1"/>
    <property type="molecule type" value="Genomic_DNA"/>
</dbReference>
<accession>A0A5N5FWW5</accession>
<gene>
    <name evidence="1" type="ORF">D8674_007114</name>
</gene>
<keyword evidence="2" id="KW-1185">Reference proteome</keyword>
<dbReference type="AlphaFoldDB" id="A0A5N5FWW5"/>
<organism evidence="1 2">
    <name type="scientific">Pyrus ussuriensis x Pyrus communis</name>
    <dbReference type="NCBI Taxonomy" id="2448454"/>
    <lineage>
        <taxon>Eukaryota</taxon>
        <taxon>Viridiplantae</taxon>
        <taxon>Streptophyta</taxon>
        <taxon>Embryophyta</taxon>
        <taxon>Tracheophyta</taxon>
        <taxon>Spermatophyta</taxon>
        <taxon>Magnoliopsida</taxon>
        <taxon>eudicotyledons</taxon>
        <taxon>Gunneridae</taxon>
        <taxon>Pentapetalae</taxon>
        <taxon>rosids</taxon>
        <taxon>fabids</taxon>
        <taxon>Rosales</taxon>
        <taxon>Rosaceae</taxon>
        <taxon>Amygdaloideae</taxon>
        <taxon>Maleae</taxon>
        <taxon>Pyrus</taxon>
    </lineage>
</organism>
<dbReference type="Proteomes" id="UP000327157">
    <property type="component" value="Chromosome 11"/>
</dbReference>
<sequence>MQEDEATALKDRRCRGDRRATVSEEVCRRRWGWIICAGWMACRNGREGKCGRWENKNILIIIIILFFL</sequence>
<evidence type="ECO:0000313" key="2">
    <source>
        <dbReference type="Proteomes" id="UP000327157"/>
    </source>
</evidence>
<reference evidence="1 2" key="3">
    <citation type="submission" date="2019-11" db="EMBL/GenBank/DDBJ databases">
        <title>A de novo genome assembly of a pear dwarfing rootstock.</title>
        <authorList>
            <person name="Wang F."/>
            <person name="Wang J."/>
            <person name="Li S."/>
            <person name="Zhang Y."/>
            <person name="Fang M."/>
            <person name="Ma L."/>
            <person name="Zhao Y."/>
            <person name="Jiang S."/>
        </authorList>
    </citation>
    <scope>NUCLEOTIDE SEQUENCE [LARGE SCALE GENOMIC DNA]</scope>
    <source>
        <strain evidence="1">S2</strain>
        <tissue evidence="1">Leaf</tissue>
    </source>
</reference>
<name>A0A5N5FWW5_9ROSA</name>
<protein>
    <submittedName>
        <fullName evidence="1">S ribonuclease</fullName>
    </submittedName>
</protein>
<comment type="caution">
    <text evidence="1">The sequence shown here is derived from an EMBL/GenBank/DDBJ whole genome shotgun (WGS) entry which is preliminary data.</text>
</comment>
<reference evidence="2" key="2">
    <citation type="submission" date="2019-10" db="EMBL/GenBank/DDBJ databases">
        <title>A de novo genome assembly of a pear dwarfing rootstock.</title>
        <authorList>
            <person name="Wang F."/>
            <person name="Wang J."/>
            <person name="Li S."/>
            <person name="Zhang Y."/>
            <person name="Fang M."/>
            <person name="Ma L."/>
            <person name="Zhao Y."/>
            <person name="Jiang S."/>
        </authorList>
    </citation>
    <scope>NUCLEOTIDE SEQUENCE [LARGE SCALE GENOMIC DNA]</scope>
</reference>
<reference evidence="1 2" key="1">
    <citation type="submission" date="2019-09" db="EMBL/GenBank/DDBJ databases">
        <authorList>
            <person name="Ou C."/>
        </authorList>
    </citation>
    <scope>NUCLEOTIDE SEQUENCE [LARGE SCALE GENOMIC DNA]</scope>
    <source>
        <strain evidence="1">S2</strain>
        <tissue evidence="1">Leaf</tissue>
    </source>
</reference>